<evidence type="ECO:0000256" key="3">
    <source>
        <dbReference type="ARBA" id="ARBA00022448"/>
    </source>
</evidence>
<dbReference type="GO" id="GO:0005829">
    <property type="term" value="C:cytosol"/>
    <property type="evidence" value="ECO:0007669"/>
    <property type="project" value="TreeGrafter"/>
</dbReference>
<dbReference type="InterPro" id="IPR005746">
    <property type="entry name" value="Thioredoxin"/>
</dbReference>
<dbReference type="GO" id="GO:0015035">
    <property type="term" value="F:protein-disulfide reductase activity"/>
    <property type="evidence" value="ECO:0007669"/>
    <property type="project" value="UniProtKB-UniRule"/>
</dbReference>
<dbReference type="Proteomes" id="UP000637720">
    <property type="component" value="Unassembled WGS sequence"/>
</dbReference>
<evidence type="ECO:0000256" key="1">
    <source>
        <dbReference type="ARBA" id="ARBA00008987"/>
    </source>
</evidence>
<comment type="caution">
    <text evidence="12">The sequence shown here is derived from an EMBL/GenBank/DDBJ whole genome shotgun (WGS) entry which is preliminary data.</text>
</comment>
<comment type="similarity">
    <text evidence="1 8">Belongs to the thioredoxin family.</text>
</comment>
<dbReference type="InterPro" id="IPR036249">
    <property type="entry name" value="Thioredoxin-like_sf"/>
</dbReference>
<reference evidence="12" key="1">
    <citation type="journal article" date="2014" name="Int. J. Syst. Evol. Microbiol.">
        <title>Complete genome sequence of Corynebacterium casei LMG S-19264T (=DSM 44701T), isolated from a smear-ripened cheese.</title>
        <authorList>
            <consortium name="US DOE Joint Genome Institute (JGI-PGF)"/>
            <person name="Walter F."/>
            <person name="Albersmeier A."/>
            <person name="Kalinowski J."/>
            <person name="Ruckert C."/>
        </authorList>
    </citation>
    <scope>NUCLEOTIDE SEQUENCE</scope>
    <source>
        <strain evidence="12">JCM 14719</strain>
    </source>
</reference>
<dbReference type="PROSITE" id="PS51352">
    <property type="entry name" value="THIOREDOXIN_2"/>
    <property type="match status" value="1"/>
</dbReference>
<dbReference type="Pfam" id="PF00085">
    <property type="entry name" value="Thioredoxin"/>
    <property type="match status" value="1"/>
</dbReference>
<dbReference type="EMBL" id="BMOF01000001">
    <property type="protein sequence ID" value="GGJ91357.1"/>
    <property type="molecule type" value="Genomic_DNA"/>
</dbReference>
<feature type="site" description="Deprotonates C-terminal active site Cys" evidence="9">
    <location>
        <position position="23"/>
    </location>
</feature>
<dbReference type="InterPro" id="IPR013766">
    <property type="entry name" value="Thioredoxin_domain"/>
</dbReference>
<dbReference type="PROSITE" id="PS00194">
    <property type="entry name" value="THIOREDOXIN_1"/>
    <property type="match status" value="1"/>
</dbReference>
<feature type="disulfide bond" description="Redox-active" evidence="10">
    <location>
        <begin position="29"/>
        <end position="32"/>
    </location>
</feature>
<keyword evidence="13" id="KW-1185">Reference proteome</keyword>
<dbReference type="PANTHER" id="PTHR45663">
    <property type="entry name" value="GEO12009P1"/>
    <property type="match status" value="1"/>
</dbReference>
<feature type="domain" description="Thioredoxin" evidence="11">
    <location>
        <begin position="1"/>
        <end position="104"/>
    </location>
</feature>
<evidence type="ECO:0000256" key="10">
    <source>
        <dbReference type="PIRSR" id="PIRSR000077-4"/>
    </source>
</evidence>
<dbReference type="PRINTS" id="PR00421">
    <property type="entry name" value="THIOREDOXIN"/>
</dbReference>
<evidence type="ECO:0000256" key="6">
    <source>
        <dbReference type="ARBA" id="ARBA00023284"/>
    </source>
</evidence>
<dbReference type="InterPro" id="IPR017937">
    <property type="entry name" value="Thioredoxin_CS"/>
</dbReference>
<dbReference type="PANTHER" id="PTHR45663:SF11">
    <property type="entry name" value="GEO12009P1"/>
    <property type="match status" value="1"/>
</dbReference>
<feature type="active site" description="Nucleophile" evidence="9">
    <location>
        <position position="32"/>
    </location>
</feature>
<sequence>MAIVNATDQTFQSEVASGTVLVDFWAPWCGPCRMIAPVLEELDKEIGDKVKIVKVNVDENPDTASQYGVMSIPTLILFKDGQPVDKIIGYQPKEALLSHLNKHL</sequence>
<dbReference type="AlphaFoldDB" id="A0A8J3B7M0"/>
<evidence type="ECO:0000313" key="13">
    <source>
        <dbReference type="Proteomes" id="UP000637720"/>
    </source>
</evidence>
<evidence type="ECO:0000256" key="9">
    <source>
        <dbReference type="PIRSR" id="PIRSR000077-1"/>
    </source>
</evidence>
<feature type="site" description="Contributes to redox potential value" evidence="9">
    <location>
        <position position="31"/>
    </location>
</feature>
<dbReference type="CDD" id="cd02947">
    <property type="entry name" value="TRX_family"/>
    <property type="match status" value="1"/>
</dbReference>
<keyword evidence="5 10" id="KW-1015">Disulfide bond</keyword>
<dbReference type="GO" id="GO:0045454">
    <property type="term" value="P:cell redox homeostasis"/>
    <property type="evidence" value="ECO:0007669"/>
    <property type="project" value="TreeGrafter"/>
</dbReference>
<keyword evidence="4" id="KW-0249">Electron transport</keyword>
<evidence type="ECO:0000256" key="8">
    <source>
        <dbReference type="PIRNR" id="PIRNR000077"/>
    </source>
</evidence>
<dbReference type="FunFam" id="3.40.30.10:FF:000001">
    <property type="entry name" value="Thioredoxin"/>
    <property type="match status" value="1"/>
</dbReference>
<name>A0A8J3B7M0_9BACI</name>
<keyword evidence="6 10" id="KW-0676">Redox-active center</keyword>
<dbReference type="SUPFAM" id="SSF52833">
    <property type="entry name" value="Thioredoxin-like"/>
    <property type="match status" value="1"/>
</dbReference>
<protein>
    <recommendedName>
        <fullName evidence="2 7">Thioredoxin</fullName>
    </recommendedName>
</protein>
<dbReference type="PIRSF" id="PIRSF000077">
    <property type="entry name" value="Thioredoxin"/>
    <property type="match status" value="1"/>
</dbReference>
<organism evidence="12 13">
    <name type="scientific">Calditerricola satsumensis</name>
    <dbReference type="NCBI Taxonomy" id="373054"/>
    <lineage>
        <taxon>Bacteria</taxon>
        <taxon>Bacillati</taxon>
        <taxon>Bacillota</taxon>
        <taxon>Bacilli</taxon>
        <taxon>Bacillales</taxon>
        <taxon>Bacillaceae</taxon>
        <taxon>Calditerricola</taxon>
    </lineage>
</organism>
<gene>
    <name evidence="12" type="primary">trxA</name>
    <name evidence="12" type="ORF">GCM10007043_01340</name>
</gene>
<feature type="site" description="Contributes to redox potential value" evidence="9">
    <location>
        <position position="30"/>
    </location>
</feature>
<evidence type="ECO:0000256" key="7">
    <source>
        <dbReference type="NCBIfam" id="TIGR01068"/>
    </source>
</evidence>
<evidence type="ECO:0000313" key="12">
    <source>
        <dbReference type="EMBL" id="GGJ91357.1"/>
    </source>
</evidence>
<reference evidence="12" key="2">
    <citation type="submission" date="2020-09" db="EMBL/GenBank/DDBJ databases">
        <authorList>
            <person name="Sun Q."/>
            <person name="Ohkuma M."/>
        </authorList>
    </citation>
    <scope>NUCLEOTIDE SEQUENCE</scope>
    <source>
        <strain evidence="12">JCM 14719</strain>
    </source>
</reference>
<keyword evidence="3" id="KW-0813">Transport</keyword>
<evidence type="ECO:0000259" key="11">
    <source>
        <dbReference type="PROSITE" id="PS51352"/>
    </source>
</evidence>
<dbReference type="NCBIfam" id="TIGR01068">
    <property type="entry name" value="thioredoxin"/>
    <property type="match status" value="1"/>
</dbReference>
<dbReference type="Gene3D" id="3.40.30.10">
    <property type="entry name" value="Glutaredoxin"/>
    <property type="match status" value="1"/>
</dbReference>
<feature type="active site" description="Nucleophile" evidence="9">
    <location>
        <position position="29"/>
    </location>
</feature>
<accession>A0A8J3B7M0</accession>
<evidence type="ECO:0000256" key="5">
    <source>
        <dbReference type="ARBA" id="ARBA00023157"/>
    </source>
</evidence>
<proteinExistence type="inferred from homology"/>
<evidence type="ECO:0000256" key="4">
    <source>
        <dbReference type="ARBA" id="ARBA00022982"/>
    </source>
</evidence>
<evidence type="ECO:0000256" key="2">
    <source>
        <dbReference type="ARBA" id="ARBA00020570"/>
    </source>
</evidence>
<dbReference type="RefSeq" id="WP_188816521.1">
    <property type="nucleotide sequence ID" value="NZ_BMOF01000001.1"/>
</dbReference>